<comment type="catalytic activity">
    <reaction evidence="7">
        <text>D-galactose(in) = D-galactose(out)</text>
        <dbReference type="Rhea" id="RHEA:34915"/>
        <dbReference type="ChEBI" id="CHEBI:4139"/>
    </reaction>
    <physiologicalReaction direction="right-to-left" evidence="7">
        <dbReference type="Rhea" id="RHEA:34917"/>
    </physiologicalReaction>
</comment>
<evidence type="ECO:0000259" key="15">
    <source>
        <dbReference type="PROSITE" id="PS50850"/>
    </source>
</evidence>
<proteinExistence type="predicted"/>
<evidence type="ECO:0000256" key="11">
    <source>
        <dbReference type="ARBA" id="ARBA00044668"/>
    </source>
</evidence>
<evidence type="ECO:0000256" key="9">
    <source>
        <dbReference type="ARBA" id="ARBA00044656"/>
    </source>
</evidence>
<name>A0A1R2ANB0_9CILI</name>
<comment type="subcellular location">
    <subcellularLocation>
        <location evidence="1">Membrane</location>
        <topology evidence="1">Multi-pass membrane protein</topology>
    </subcellularLocation>
</comment>
<comment type="catalytic activity">
    <reaction evidence="11">
        <text>D-glucosamine(out) = D-glucosamine(in)</text>
        <dbReference type="Rhea" id="RHEA:78423"/>
        <dbReference type="ChEBI" id="CHEBI:58723"/>
    </reaction>
    <physiologicalReaction direction="left-to-right" evidence="11">
        <dbReference type="Rhea" id="RHEA:78424"/>
    </physiologicalReaction>
</comment>
<gene>
    <name evidence="16" type="ORF">SteCoe_37286</name>
</gene>
<keyword evidence="6 14" id="KW-0472">Membrane</keyword>
<feature type="transmembrane region" description="Helical" evidence="14">
    <location>
        <begin position="105"/>
        <end position="126"/>
    </location>
</feature>
<dbReference type="PROSITE" id="PS50850">
    <property type="entry name" value="MFS"/>
    <property type="match status" value="1"/>
</dbReference>
<dbReference type="InterPro" id="IPR003663">
    <property type="entry name" value="Sugar/inositol_transpt"/>
</dbReference>
<comment type="subunit">
    <text evidence="2">Homodimer.</text>
</comment>
<evidence type="ECO:0000256" key="2">
    <source>
        <dbReference type="ARBA" id="ARBA00011738"/>
    </source>
</evidence>
<sequence length="458" mass="51363">MSGIRKKNVWALSMHIAIANFNFCYSLGAFNSCADNVSTTLNWGSMKDTYIAIFSTMIPAGAFISSSVSGLLLEKYGRRGSLILSDWVFILGCLLSSLPSTIFFGLGRFLCGIGSGLFLTISPVYLNEITPDILAAQTGPIIQIFNCISFIVAFGLSLILPTENYVNDDFNYFWSVIFIFPGLLAIYQLGYFLFIMKLDSPKWYLDNNEQEKAQEILEYVYMPESLEIGLLRFGSKKKIQNKDEKLVISYKSLFTEGKYRKMLRNGIMLAIIQQLSGINAAFFYSTDIFNRLGGKDIAMARVYTFIMGIVNMIAGIISLPLLDKFGRKPLIISGEYLLMVSCVLLGYFSDTENLNLLGSLICIYLYILFFSYSMAGAFWTYLSELCVDKALAVTTAVNLLFTCVITIGFPFVVNEFGISTAFYSFAGMLFLSIFYCHWDLVETKDKTKPQILAMILGE</sequence>
<dbReference type="InterPro" id="IPR005828">
    <property type="entry name" value="MFS_sugar_transport-like"/>
</dbReference>
<evidence type="ECO:0000313" key="17">
    <source>
        <dbReference type="Proteomes" id="UP000187209"/>
    </source>
</evidence>
<evidence type="ECO:0000256" key="10">
    <source>
        <dbReference type="ARBA" id="ARBA00044662"/>
    </source>
</evidence>
<feature type="transmembrane region" description="Helical" evidence="14">
    <location>
        <begin position="80"/>
        <end position="99"/>
    </location>
</feature>
<feature type="transmembrane region" description="Helical" evidence="14">
    <location>
        <begin position="354"/>
        <end position="379"/>
    </location>
</feature>
<evidence type="ECO:0000256" key="14">
    <source>
        <dbReference type="SAM" id="Phobius"/>
    </source>
</evidence>
<feature type="transmembrane region" description="Helical" evidence="14">
    <location>
        <begin position="391"/>
        <end position="412"/>
    </location>
</feature>
<dbReference type="InterPro" id="IPR005829">
    <property type="entry name" value="Sugar_transporter_CS"/>
</dbReference>
<dbReference type="GO" id="GO:0016020">
    <property type="term" value="C:membrane"/>
    <property type="evidence" value="ECO:0007669"/>
    <property type="project" value="UniProtKB-SubCell"/>
</dbReference>
<comment type="caution">
    <text evidence="16">The sequence shown here is derived from an EMBL/GenBank/DDBJ whole genome shotgun (WGS) entry which is preliminary data.</text>
</comment>
<dbReference type="PROSITE" id="PS00216">
    <property type="entry name" value="SUGAR_TRANSPORT_1"/>
    <property type="match status" value="2"/>
</dbReference>
<dbReference type="SUPFAM" id="SSF103473">
    <property type="entry name" value="MFS general substrate transporter"/>
    <property type="match status" value="1"/>
</dbReference>
<organism evidence="16 17">
    <name type="scientific">Stentor coeruleus</name>
    <dbReference type="NCBI Taxonomy" id="5963"/>
    <lineage>
        <taxon>Eukaryota</taxon>
        <taxon>Sar</taxon>
        <taxon>Alveolata</taxon>
        <taxon>Ciliophora</taxon>
        <taxon>Postciliodesmatophora</taxon>
        <taxon>Heterotrichea</taxon>
        <taxon>Heterotrichida</taxon>
        <taxon>Stentoridae</taxon>
        <taxon>Stentor</taxon>
    </lineage>
</organism>
<feature type="transmembrane region" description="Helical" evidence="14">
    <location>
        <begin position="267"/>
        <end position="286"/>
    </location>
</feature>
<feature type="transmembrane region" description="Helical" evidence="14">
    <location>
        <begin position="418"/>
        <end position="438"/>
    </location>
</feature>
<dbReference type="GO" id="GO:0015149">
    <property type="term" value="F:hexose transmembrane transporter activity"/>
    <property type="evidence" value="ECO:0007669"/>
    <property type="project" value="TreeGrafter"/>
</dbReference>
<feature type="transmembrane region" description="Helical" evidence="14">
    <location>
        <begin position="9"/>
        <end position="30"/>
    </location>
</feature>
<dbReference type="Pfam" id="PF00083">
    <property type="entry name" value="Sugar_tr"/>
    <property type="match status" value="1"/>
</dbReference>
<evidence type="ECO:0000313" key="16">
    <source>
        <dbReference type="EMBL" id="OMJ66023.1"/>
    </source>
</evidence>
<evidence type="ECO:0000256" key="7">
    <source>
        <dbReference type="ARBA" id="ARBA00044637"/>
    </source>
</evidence>
<feature type="transmembrane region" description="Helical" evidence="14">
    <location>
        <begin position="50"/>
        <end position="73"/>
    </location>
</feature>
<dbReference type="PANTHER" id="PTHR23503:SF8">
    <property type="entry name" value="FACILITATED GLUCOSE TRANSPORTER PROTEIN 1"/>
    <property type="match status" value="1"/>
</dbReference>
<dbReference type="AlphaFoldDB" id="A0A1R2ANB0"/>
<feature type="transmembrane region" description="Helical" evidence="14">
    <location>
        <begin position="329"/>
        <end position="348"/>
    </location>
</feature>
<feature type="transmembrane region" description="Helical" evidence="14">
    <location>
        <begin position="138"/>
        <end position="160"/>
    </location>
</feature>
<keyword evidence="17" id="KW-1185">Reference proteome</keyword>
<dbReference type="Gene3D" id="1.20.1250.20">
    <property type="entry name" value="MFS general substrate transporter like domains"/>
    <property type="match status" value="1"/>
</dbReference>
<dbReference type="Proteomes" id="UP000187209">
    <property type="component" value="Unassembled WGS sequence"/>
</dbReference>
<dbReference type="OrthoDB" id="6612291at2759"/>
<dbReference type="InterPro" id="IPR020846">
    <property type="entry name" value="MFS_dom"/>
</dbReference>
<evidence type="ECO:0000256" key="1">
    <source>
        <dbReference type="ARBA" id="ARBA00004141"/>
    </source>
</evidence>
<comment type="catalytic activity">
    <reaction evidence="9">
        <text>D-xylose(out) = D-xylose(in)</text>
        <dbReference type="Rhea" id="RHEA:78427"/>
        <dbReference type="ChEBI" id="CHEBI:53455"/>
    </reaction>
    <physiologicalReaction direction="left-to-right" evidence="9">
        <dbReference type="Rhea" id="RHEA:78428"/>
    </physiologicalReaction>
</comment>
<keyword evidence="5 14" id="KW-1133">Transmembrane helix</keyword>
<evidence type="ECO:0000256" key="3">
    <source>
        <dbReference type="ARBA" id="ARBA00022448"/>
    </source>
</evidence>
<evidence type="ECO:0000256" key="12">
    <source>
        <dbReference type="ARBA" id="ARBA00044710"/>
    </source>
</evidence>
<evidence type="ECO:0000256" key="13">
    <source>
        <dbReference type="ARBA" id="ARBA00044780"/>
    </source>
</evidence>
<protein>
    <recommendedName>
        <fullName evidence="13">Hexose transporter 1</fullName>
    </recommendedName>
</protein>
<dbReference type="InterPro" id="IPR036259">
    <property type="entry name" value="MFS_trans_sf"/>
</dbReference>
<dbReference type="PRINTS" id="PR00171">
    <property type="entry name" value="SUGRTRNSPORT"/>
</dbReference>
<reference evidence="16 17" key="1">
    <citation type="submission" date="2016-11" db="EMBL/GenBank/DDBJ databases">
        <title>The macronuclear genome of Stentor coeruleus: a giant cell with tiny introns.</title>
        <authorList>
            <person name="Slabodnick M."/>
            <person name="Ruby J.G."/>
            <person name="Reiff S.B."/>
            <person name="Swart E.C."/>
            <person name="Gosai S."/>
            <person name="Prabakaran S."/>
            <person name="Witkowska E."/>
            <person name="Larue G.E."/>
            <person name="Fisher S."/>
            <person name="Freeman R.M."/>
            <person name="Gunawardena J."/>
            <person name="Chu W."/>
            <person name="Stover N.A."/>
            <person name="Gregory B.D."/>
            <person name="Nowacki M."/>
            <person name="Derisi J."/>
            <person name="Roy S.W."/>
            <person name="Marshall W.F."/>
            <person name="Sood P."/>
        </authorList>
    </citation>
    <scope>NUCLEOTIDE SEQUENCE [LARGE SCALE GENOMIC DNA]</scope>
    <source>
        <strain evidence="16">WM001</strain>
    </source>
</reference>
<keyword evidence="4 14" id="KW-0812">Transmembrane</keyword>
<comment type="catalytic activity">
    <reaction evidence="8">
        <text>D-glucose(out) = D-glucose(in)</text>
        <dbReference type="Rhea" id="RHEA:60376"/>
        <dbReference type="ChEBI" id="CHEBI:4167"/>
    </reaction>
    <physiologicalReaction direction="left-to-right" evidence="8">
        <dbReference type="Rhea" id="RHEA:60377"/>
    </physiologicalReaction>
</comment>
<feature type="transmembrane region" description="Helical" evidence="14">
    <location>
        <begin position="298"/>
        <end position="322"/>
    </location>
</feature>
<dbReference type="InterPro" id="IPR045263">
    <property type="entry name" value="GLUT"/>
</dbReference>
<feature type="transmembrane region" description="Helical" evidence="14">
    <location>
        <begin position="172"/>
        <end position="194"/>
    </location>
</feature>
<evidence type="ECO:0000256" key="6">
    <source>
        <dbReference type="ARBA" id="ARBA00023136"/>
    </source>
</evidence>
<comment type="catalytic activity">
    <reaction evidence="10">
        <text>D-mannose(out) = D-mannose(in)</text>
        <dbReference type="Rhea" id="RHEA:78391"/>
        <dbReference type="ChEBI" id="CHEBI:4208"/>
    </reaction>
    <physiologicalReaction direction="left-to-right" evidence="10">
        <dbReference type="Rhea" id="RHEA:78392"/>
    </physiologicalReaction>
</comment>
<dbReference type="PANTHER" id="PTHR23503">
    <property type="entry name" value="SOLUTE CARRIER FAMILY 2"/>
    <property type="match status" value="1"/>
</dbReference>
<comment type="catalytic activity">
    <reaction evidence="12">
        <text>D-fructose(out) = D-fructose(in)</text>
        <dbReference type="Rhea" id="RHEA:60372"/>
        <dbReference type="ChEBI" id="CHEBI:37721"/>
    </reaction>
    <physiologicalReaction direction="left-to-right" evidence="12">
        <dbReference type="Rhea" id="RHEA:60373"/>
    </physiologicalReaction>
</comment>
<evidence type="ECO:0000256" key="4">
    <source>
        <dbReference type="ARBA" id="ARBA00022692"/>
    </source>
</evidence>
<feature type="domain" description="Major facilitator superfamily (MFS) profile" evidence="15">
    <location>
        <begin position="12"/>
        <end position="444"/>
    </location>
</feature>
<evidence type="ECO:0000256" key="8">
    <source>
        <dbReference type="ARBA" id="ARBA00044648"/>
    </source>
</evidence>
<dbReference type="EMBL" id="MPUH01001848">
    <property type="protein sequence ID" value="OMJ66023.1"/>
    <property type="molecule type" value="Genomic_DNA"/>
</dbReference>
<accession>A0A1R2ANB0</accession>
<evidence type="ECO:0000256" key="5">
    <source>
        <dbReference type="ARBA" id="ARBA00022989"/>
    </source>
</evidence>
<keyword evidence="3" id="KW-0813">Transport</keyword>